<dbReference type="AlphaFoldDB" id="A0A657LUA6"/>
<organism evidence="1 3">
    <name type="scientific">Pararhizobium antarcticum</name>
    <dbReference type="NCBI Taxonomy" id="1798805"/>
    <lineage>
        <taxon>Bacteria</taxon>
        <taxon>Pseudomonadati</taxon>
        <taxon>Pseudomonadota</taxon>
        <taxon>Alphaproteobacteria</taxon>
        <taxon>Hyphomicrobiales</taxon>
        <taxon>Rhizobiaceae</taxon>
        <taxon>Rhizobium/Agrobacterium group</taxon>
        <taxon>Pararhizobium</taxon>
    </lineage>
</organism>
<accession>A0A657LUA6</accession>
<proteinExistence type="predicted"/>
<keyword evidence="3" id="KW-1185">Reference proteome</keyword>
<reference evidence="1 3" key="1">
    <citation type="submission" date="2016-02" db="EMBL/GenBank/DDBJ databases">
        <title>Genome sequencing of a beta-galactosidase producing bacteria Rhizobium sp. 59.</title>
        <authorList>
            <person name="Wang D."/>
            <person name="Kot W."/>
            <person name="Qin Y."/>
            <person name="Hansen L."/>
            <person name="Naqvi K."/>
            <person name="Rensing C."/>
        </authorList>
    </citation>
    <scope>NUCLEOTIDE SEQUENCE [LARGE SCALE GENOMIC DNA]</scope>
    <source>
        <strain evidence="1 3">59</strain>
    </source>
</reference>
<comment type="caution">
    <text evidence="1">The sequence shown here is derived from an EMBL/GenBank/DDBJ whole genome shotgun (WGS) entry which is preliminary data.</text>
</comment>
<dbReference type="Proteomes" id="UP000182661">
    <property type="component" value="Unassembled WGS sequence"/>
</dbReference>
<sequence>MKFDTPTIVSAATRQIVINPQTSVDKTSLVILEAPVRVAGRLFFKGSIAAYSYVRFVCRVADRTESIGRY</sequence>
<dbReference type="EMBL" id="LSRP01000074">
    <property type="protein sequence ID" value="OJF98713.1"/>
    <property type="molecule type" value="Genomic_DNA"/>
</dbReference>
<name>A0A657LUA6_9HYPH</name>
<protein>
    <submittedName>
        <fullName evidence="1">Uncharacterized protein</fullName>
    </submittedName>
</protein>
<evidence type="ECO:0000313" key="3">
    <source>
        <dbReference type="Proteomes" id="UP000182661"/>
    </source>
</evidence>
<dbReference type="RefSeq" id="WP_071832354.1">
    <property type="nucleotide sequence ID" value="NZ_LSRP01000074.1"/>
</dbReference>
<evidence type="ECO:0000313" key="1">
    <source>
        <dbReference type="EMBL" id="OJF98713.1"/>
    </source>
</evidence>
<dbReference type="EMBL" id="LSRP01000074">
    <property type="protein sequence ID" value="OJF98899.1"/>
    <property type="molecule type" value="Genomic_DNA"/>
</dbReference>
<gene>
    <name evidence="1" type="ORF">AX760_01325</name>
    <name evidence="2" type="ORF">AX760_02485</name>
</gene>
<evidence type="ECO:0000313" key="2">
    <source>
        <dbReference type="EMBL" id="OJF98899.1"/>
    </source>
</evidence>